<evidence type="ECO:0000256" key="2">
    <source>
        <dbReference type="ARBA" id="ARBA00022679"/>
    </source>
</evidence>
<protein>
    <recommendedName>
        <fullName evidence="7">Methyltransferase domain-containing protein</fullName>
    </recommendedName>
</protein>
<reference evidence="5 6" key="1">
    <citation type="submission" date="2024-02" db="EMBL/GenBank/DDBJ databases">
        <title>Characterization of antibiotic resistant novel bacterial strains and their environmental applications.</title>
        <authorList>
            <person name="Manzoor S."/>
            <person name="Abbas S."/>
            <person name="Arshad M."/>
            <person name="Li W.J."/>
            <person name="Ahmed I."/>
        </authorList>
    </citation>
    <scope>NUCLEOTIDE SEQUENCE [LARGE SCALE GENOMIC DNA]</scope>
    <source>
        <strain evidence="5 6">KACC 15558</strain>
    </source>
</reference>
<keyword evidence="4" id="KW-0862">Zinc</keyword>
<dbReference type="Pfam" id="PF02585">
    <property type="entry name" value="PIG-L"/>
    <property type="match status" value="1"/>
</dbReference>
<dbReference type="EMBL" id="BAABNP010000017">
    <property type="protein sequence ID" value="GAA5342086.1"/>
    <property type="molecule type" value="Genomic_DNA"/>
</dbReference>
<accession>A0ABP9U529</accession>
<dbReference type="SUPFAM" id="SSF53335">
    <property type="entry name" value="S-adenosyl-L-methionine-dependent methyltransferases"/>
    <property type="match status" value="1"/>
</dbReference>
<keyword evidence="2" id="KW-0808">Transferase</keyword>
<dbReference type="InterPro" id="IPR029063">
    <property type="entry name" value="SAM-dependent_MTases_sf"/>
</dbReference>
<keyword evidence="6" id="KW-1185">Reference proteome</keyword>
<gene>
    <name evidence="5" type="ORF">KACC15558_31270</name>
</gene>
<dbReference type="InterPro" id="IPR024078">
    <property type="entry name" value="LmbE-like_dom_sf"/>
</dbReference>
<dbReference type="RefSeq" id="WP_342038947.1">
    <property type="nucleotide sequence ID" value="NZ_BAABBK010000019.1"/>
</dbReference>
<organism evidence="5 6">
    <name type="scientific">Brevibacterium ammoniilyticum</name>
    <dbReference type="NCBI Taxonomy" id="1046555"/>
    <lineage>
        <taxon>Bacteria</taxon>
        <taxon>Bacillati</taxon>
        <taxon>Actinomycetota</taxon>
        <taxon>Actinomycetes</taxon>
        <taxon>Micrococcales</taxon>
        <taxon>Brevibacteriaceae</taxon>
        <taxon>Brevibacterium</taxon>
    </lineage>
</organism>
<sequence length="486" mass="52725">MTFSHLEAGTAEDEWRWAGVQGLPELRLETPTEAHVVVLLAHPDDEALGCPALLARLGAAGHSVRVLLFTAGEHSHPHSSTHSPERLRTIRLAEFDSALTALGGEVTYEFLDLGDGALPHRGEEILAEVEAATADLPGPLTLVAPYSGDGHGDHEALGAAALKVGRRRQATVVEFPIWYWHWATPEDRAWRTWEFLPDPAGLDREALWALYRSQTAPLSERAGDEAILPPSLLDHFRRGGDTVAVTRFGDAAAERPAAETGGAADGHEHTAAELAAGTTAHDARTAEAVFDRVHSQRPDPWSVRTSDYEIAKRRALIAALPPGPYAHILEIGCSIGELSRALATVGDRVTAVDASSEALALARGRHGGTGIDFVHGTIPGMWPEGRFDCVVLSETGYYLSPEQLEETLDRIEASIRDEFVLVLCHWTGTIEDWPLDAEAVHAACLARWPDALRLHHSEGDYRLDVLRVSRPAASHSAHEGAERSLR</sequence>
<dbReference type="Gene3D" id="3.40.50.150">
    <property type="entry name" value="Vaccinia Virus protein VP39"/>
    <property type="match status" value="1"/>
</dbReference>
<evidence type="ECO:0000313" key="6">
    <source>
        <dbReference type="Proteomes" id="UP001498935"/>
    </source>
</evidence>
<dbReference type="Gene3D" id="3.40.50.10320">
    <property type="entry name" value="LmbE-like"/>
    <property type="match status" value="1"/>
</dbReference>
<evidence type="ECO:0000256" key="1">
    <source>
        <dbReference type="ARBA" id="ARBA00022603"/>
    </source>
</evidence>
<comment type="caution">
    <text evidence="5">The sequence shown here is derived from an EMBL/GenBank/DDBJ whole genome shotgun (WGS) entry which is preliminary data.</text>
</comment>
<name>A0ABP9U529_9MICO</name>
<dbReference type="Proteomes" id="UP001498935">
    <property type="component" value="Unassembled WGS sequence"/>
</dbReference>
<dbReference type="Pfam" id="PF05401">
    <property type="entry name" value="NodS"/>
    <property type="match status" value="1"/>
</dbReference>
<evidence type="ECO:0008006" key="7">
    <source>
        <dbReference type="Google" id="ProtNLM"/>
    </source>
</evidence>
<evidence type="ECO:0000256" key="3">
    <source>
        <dbReference type="ARBA" id="ARBA00022691"/>
    </source>
</evidence>
<dbReference type="CDD" id="cd02440">
    <property type="entry name" value="AdoMet_MTases"/>
    <property type="match status" value="1"/>
</dbReference>
<dbReference type="InterPro" id="IPR003737">
    <property type="entry name" value="GlcNAc_PI_deacetylase-related"/>
</dbReference>
<proteinExistence type="predicted"/>
<dbReference type="InterPro" id="IPR008715">
    <property type="entry name" value="SAM-MeTfrase_NodS-like"/>
</dbReference>
<evidence type="ECO:0000313" key="5">
    <source>
        <dbReference type="EMBL" id="GAA5342086.1"/>
    </source>
</evidence>
<keyword evidence="1" id="KW-0489">Methyltransferase</keyword>
<evidence type="ECO:0000256" key="4">
    <source>
        <dbReference type="ARBA" id="ARBA00022833"/>
    </source>
</evidence>
<dbReference type="PANTHER" id="PTHR43464">
    <property type="entry name" value="METHYLTRANSFERASE"/>
    <property type="match status" value="1"/>
</dbReference>
<keyword evidence="3" id="KW-0949">S-adenosyl-L-methionine</keyword>
<dbReference type="SUPFAM" id="SSF102588">
    <property type="entry name" value="LmbE-like"/>
    <property type="match status" value="1"/>
</dbReference>
<dbReference type="PANTHER" id="PTHR43464:SF19">
    <property type="entry name" value="UBIQUINONE BIOSYNTHESIS O-METHYLTRANSFERASE, MITOCHONDRIAL"/>
    <property type="match status" value="1"/>
</dbReference>